<dbReference type="EMBL" id="MLJW01000327">
    <property type="protein sequence ID" value="OIQ89508.1"/>
    <property type="molecule type" value="Genomic_DNA"/>
</dbReference>
<dbReference type="Gene3D" id="2.40.160.180">
    <property type="entry name" value="Carbohydrate-selective porin OprB"/>
    <property type="match status" value="1"/>
</dbReference>
<name>A0A1J5RBK9_9ZZZZ</name>
<protein>
    <submittedName>
        <fullName evidence="1">Carbohydrate-selective porin, OprB family</fullName>
    </submittedName>
</protein>
<dbReference type="GO" id="GO:0016020">
    <property type="term" value="C:membrane"/>
    <property type="evidence" value="ECO:0007669"/>
    <property type="project" value="InterPro"/>
</dbReference>
<evidence type="ECO:0000313" key="1">
    <source>
        <dbReference type="EMBL" id="OIQ89508.1"/>
    </source>
</evidence>
<sequence length="347" mass="36183">MLAALAAVPLRAAAGAALSTAGHLDVDAMASHASAPGPRRETSVLLQWGGRFDTGAAGWWRGGLFEFSVMGVRSSGTAGAGSGAVQTPSDEWAPDFARVYQASYRQDLGNADFRVGIMDLGQYFDASNQAALLHNGSFGVSPTVMGNFDGPSFPNPGLGAVGERRGADWSVRAGLWQGEPPALRGVLSRGDMAIAEVERDWRAGGAGAPRGDFKLGAWEYRHGAAADGPDGSGSYLIGETSWRRGVRRWGAFVLGGRAPGAGEAIRSFVACGLRLDAPLASRPRDQASVGLSRVALAGGGAETVTEAVYAWRFDPSLSIQPDLQYVADPGGVYAHAWIGGVRLHLAF</sequence>
<dbReference type="InterPro" id="IPR038673">
    <property type="entry name" value="OprB_sf"/>
</dbReference>
<organism evidence="1">
    <name type="scientific">mine drainage metagenome</name>
    <dbReference type="NCBI Taxonomy" id="410659"/>
    <lineage>
        <taxon>unclassified sequences</taxon>
        <taxon>metagenomes</taxon>
        <taxon>ecological metagenomes</taxon>
    </lineage>
</organism>
<gene>
    <name evidence="1" type="ORF">GALL_285850</name>
</gene>
<dbReference type="PANTHER" id="PTHR37944:SF1">
    <property type="entry name" value="PORIN B"/>
    <property type="match status" value="1"/>
</dbReference>
<reference evidence="1" key="1">
    <citation type="submission" date="2016-10" db="EMBL/GenBank/DDBJ databases">
        <title>Sequence of Gallionella enrichment culture.</title>
        <authorList>
            <person name="Poehlein A."/>
            <person name="Muehling M."/>
            <person name="Daniel R."/>
        </authorList>
    </citation>
    <scope>NUCLEOTIDE SEQUENCE</scope>
</reference>
<dbReference type="PANTHER" id="PTHR37944">
    <property type="entry name" value="PORIN B"/>
    <property type="match status" value="1"/>
</dbReference>
<dbReference type="GO" id="GO:0008643">
    <property type="term" value="P:carbohydrate transport"/>
    <property type="evidence" value="ECO:0007669"/>
    <property type="project" value="InterPro"/>
</dbReference>
<dbReference type="AlphaFoldDB" id="A0A1J5RBK9"/>
<proteinExistence type="predicted"/>
<accession>A0A1J5RBK9</accession>
<dbReference type="InterPro" id="IPR052932">
    <property type="entry name" value="OprB_Porin"/>
</dbReference>
<dbReference type="InterPro" id="IPR007049">
    <property type="entry name" value="Carb-sel_porin_OprB"/>
</dbReference>
<dbReference type="Pfam" id="PF04966">
    <property type="entry name" value="OprB"/>
    <property type="match status" value="2"/>
</dbReference>
<dbReference type="GO" id="GO:0015288">
    <property type="term" value="F:porin activity"/>
    <property type="evidence" value="ECO:0007669"/>
    <property type="project" value="InterPro"/>
</dbReference>
<comment type="caution">
    <text evidence="1">The sequence shown here is derived from an EMBL/GenBank/DDBJ whole genome shotgun (WGS) entry which is preliminary data.</text>
</comment>